<comment type="similarity">
    <text evidence="13">Belongs to the enoyl-CoA hydratase/isomerase family.</text>
</comment>
<dbReference type="GO" id="GO:0070403">
    <property type="term" value="F:NAD+ binding"/>
    <property type="evidence" value="ECO:0007669"/>
    <property type="project" value="InterPro"/>
</dbReference>
<dbReference type="PROSITE" id="PS00166">
    <property type="entry name" value="ENOYL_COA_HYDRATASE"/>
    <property type="match status" value="1"/>
</dbReference>
<evidence type="ECO:0000256" key="10">
    <source>
        <dbReference type="ARBA" id="ARBA00023239"/>
    </source>
</evidence>
<dbReference type="Pfam" id="PF00378">
    <property type="entry name" value="ECH_1"/>
    <property type="match status" value="1"/>
</dbReference>
<dbReference type="SUPFAM" id="SSF48179">
    <property type="entry name" value="6-phosphogluconate dehydrogenase C-terminal domain-like"/>
    <property type="match status" value="2"/>
</dbReference>
<dbReference type="PANTHER" id="PTHR43612:SF3">
    <property type="entry name" value="TRIFUNCTIONAL ENZYME SUBUNIT ALPHA, MITOCHONDRIAL"/>
    <property type="match status" value="1"/>
</dbReference>
<evidence type="ECO:0000313" key="16">
    <source>
        <dbReference type="EMBL" id="ADJ23215.1"/>
    </source>
</evidence>
<keyword evidence="6" id="KW-0442">Lipid degradation</keyword>
<evidence type="ECO:0000256" key="7">
    <source>
        <dbReference type="ARBA" id="ARBA00023002"/>
    </source>
</evidence>
<comment type="catalytic activity">
    <reaction evidence="12">
        <text>a (3S)-3-hydroxyacyl-CoA + NAD(+) = a 3-oxoacyl-CoA + NADH + H(+)</text>
        <dbReference type="Rhea" id="RHEA:22432"/>
        <dbReference type="ChEBI" id="CHEBI:15378"/>
        <dbReference type="ChEBI" id="CHEBI:57318"/>
        <dbReference type="ChEBI" id="CHEBI:57540"/>
        <dbReference type="ChEBI" id="CHEBI:57945"/>
        <dbReference type="ChEBI" id="CHEBI:90726"/>
        <dbReference type="EC" id="1.1.1.35"/>
    </reaction>
</comment>
<dbReference type="Gene3D" id="3.40.50.720">
    <property type="entry name" value="NAD(P)-binding Rossmann-like Domain"/>
    <property type="match status" value="1"/>
</dbReference>
<evidence type="ECO:0000259" key="14">
    <source>
        <dbReference type="Pfam" id="PF00725"/>
    </source>
</evidence>
<dbReference type="GO" id="GO:0016509">
    <property type="term" value="F:long-chain (3S)-3-hydroxyacyl-CoA dehydrogenase (NAD+) activity"/>
    <property type="evidence" value="ECO:0007669"/>
    <property type="project" value="TreeGrafter"/>
</dbReference>
<dbReference type="OrthoDB" id="9771883at2"/>
<evidence type="ECO:0000259" key="15">
    <source>
        <dbReference type="Pfam" id="PF02737"/>
    </source>
</evidence>
<dbReference type="SUPFAM" id="SSF51735">
    <property type="entry name" value="NAD(P)-binding Rossmann-fold domains"/>
    <property type="match status" value="1"/>
</dbReference>
<dbReference type="GO" id="GO:0004300">
    <property type="term" value="F:enoyl-CoA hydratase activity"/>
    <property type="evidence" value="ECO:0007669"/>
    <property type="project" value="UniProtKB-EC"/>
</dbReference>
<dbReference type="InterPro" id="IPR006176">
    <property type="entry name" value="3-OHacyl-CoA_DH_NAD-bd"/>
</dbReference>
<keyword evidence="9" id="KW-0443">Lipid metabolism</keyword>
<dbReference type="KEGG" id="hdn:Hden_1403"/>
<dbReference type="Pfam" id="PF00725">
    <property type="entry name" value="3HCDH"/>
    <property type="match status" value="1"/>
</dbReference>
<evidence type="ECO:0000256" key="4">
    <source>
        <dbReference type="ARBA" id="ARBA00012076"/>
    </source>
</evidence>
<dbReference type="UniPathway" id="UPA00659"/>
<comment type="similarity">
    <text evidence="3">In the N-terminal section; belongs to the enoyl-CoA hydratase/isomerase family.</text>
</comment>
<dbReference type="Proteomes" id="UP000002033">
    <property type="component" value="Chromosome"/>
</dbReference>
<feature type="domain" description="3-hydroxyacyl-CoA dehydrogenase NAD binding" evidence="15">
    <location>
        <begin position="322"/>
        <end position="495"/>
    </location>
</feature>
<sequence>MSEATADVKAVHLKDWRFSIDGENIAWAVFDREGESANSLGRRPIEELDAIIERVEAEARAKSVRGLVIISGKERGFVVGADIREFETFQNEQDVVNALKPVNALLDRIEKLPVPVVAAIHGVCVGGGLELILACHYRIATRDDSTRIGFPEVKLGIFPGFNGTARSIKQAGPMAAMQAMLTGGMIRATVAKAQGFIDQLVGSPGELHWAARKAVLQNRRSQSAGLAKMLLTKWPARGFLAGKMRQETAKKVREDHYPAPFRLIDLFEKEGGDLNQMKKAETTAFAPLMVSETSRNLRRVFRLTELLKAQAPKGFKWRPTRVHVIGAGTMGADIAGVCVAAGMEVTLQDISPEQLEKGIKAQGKLFARKFKTKATRDAAKTRLIADPEGKGVARADVIIEAIVERLDIKQKLFADLETKIKPGAVLATNTSSLKLEDISAPLNDPGRLIGLHFFSPVPQMPLVEVVRGSKTRDEEVKKGATFVTAIDKFPLITKDVPGFMVNKVLTPYMFAAMKRLEEGEDKEKIDEAVRAFGMPMGPIELADNVGLDICAHVAKILGQSSEGSRLDRLVASGRLGKKTGEGFYVWKDGKPVKSDAKFSKTELDKLGRELIEPMIAEAQKTLDEGVVENADLVDAGMIFGTGFAPFRGGPLHYKKTHPETEPAITSRAAAE</sequence>
<gene>
    <name evidence="16" type="ordered locus">Hden_1403</name>
</gene>
<dbReference type="PANTHER" id="PTHR43612">
    <property type="entry name" value="TRIFUNCTIONAL ENZYME SUBUNIT ALPHA"/>
    <property type="match status" value="1"/>
</dbReference>
<keyword evidence="11" id="KW-0511">Multifunctional enzyme</keyword>
<dbReference type="Pfam" id="PF02737">
    <property type="entry name" value="3HCDH_N"/>
    <property type="match status" value="1"/>
</dbReference>
<dbReference type="InterPro" id="IPR008927">
    <property type="entry name" value="6-PGluconate_DH-like_C_sf"/>
</dbReference>
<evidence type="ECO:0000256" key="8">
    <source>
        <dbReference type="ARBA" id="ARBA00023027"/>
    </source>
</evidence>
<dbReference type="HOGENOM" id="CLU_009834_16_2_5"/>
<evidence type="ECO:0000256" key="11">
    <source>
        <dbReference type="ARBA" id="ARBA00023268"/>
    </source>
</evidence>
<dbReference type="Gene3D" id="3.90.226.10">
    <property type="entry name" value="2-enoyl-CoA Hydratase, Chain A, domain 1"/>
    <property type="match status" value="1"/>
</dbReference>
<reference evidence="17" key="1">
    <citation type="journal article" date="2011" name="J. Bacteriol.">
        <title>Genome sequences of eight morphologically diverse alphaproteobacteria.</title>
        <authorList>
            <consortium name="US DOE Joint Genome Institute"/>
            <person name="Brown P.J."/>
            <person name="Kysela D.T."/>
            <person name="Buechlein A."/>
            <person name="Hemmerich C."/>
            <person name="Brun Y.V."/>
        </authorList>
    </citation>
    <scope>NUCLEOTIDE SEQUENCE [LARGE SCALE GENOMIC DNA]</scope>
    <source>
        <strain evidence="17">ATCC 51888 / DSM 1869 / NCIB 11706 / TK 0415</strain>
    </source>
</reference>
<evidence type="ECO:0000256" key="12">
    <source>
        <dbReference type="ARBA" id="ARBA00049556"/>
    </source>
</evidence>
<evidence type="ECO:0000256" key="13">
    <source>
        <dbReference type="RuleBase" id="RU003707"/>
    </source>
</evidence>
<name>D8JX79_HYPDA</name>
<accession>D8JX79</accession>
<protein>
    <recommendedName>
        <fullName evidence="4">enoyl-CoA hydratase</fullName>
        <ecNumber evidence="4">4.2.1.17</ecNumber>
    </recommendedName>
</protein>
<dbReference type="Gene3D" id="1.10.1040.50">
    <property type="match status" value="1"/>
</dbReference>
<dbReference type="InterPro" id="IPR029045">
    <property type="entry name" value="ClpP/crotonase-like_dom_sf"/>
</dbReference>
<evidence type="ECO:0000256" key="2">
    <source>
        <dbReference type="ARBA" id="ARBA00007005"/>
    </source>
</evidence>
<evidence type="ECO:0000256" key="6">
    <source>
        <dbReference type="ARBA" id="ARBA00022963"/>
    </source>
</evidence>
<dbReference type="eggNOG" id="COG1024">
    <property type="taxonomic scope" value="Bacteria"/>
</dbReference>
<dbReference type="InterPro" id="IPR018376">
    <property type="entry name" value="Enoyl-CoA_hyd/isom_CS"/>
</dbReference>
<keyword evidence="7" id="KW-0560">Oxidoreductase</keyword>
<organism evidence="16 17">
    <name type="scientific">Hyphomicrobium denitrificans (strain ATCC 51888 / DSM 1869 / NCIMB 11706 / TK 0415)</name>
    <dbReference type="NCBI Taxonomy" id="582899"/>
    <lineage>
        <taxon>Bacteria</taxon>
        <taxon>Pseudomonadati</taxon>
        <taxon>Pseudomonadota</taxon>
        <taxon>Alphaproteobacteria</taxon>
        <taxon>Hyphomicrobiales</taxon>
        <taxon>Hyphomicrobiaceae</taxon>
        <taxon>Hyphomicrobium</taxon>
    </lineage>
</organism>
<dbReference type="InterPro" id="IPR001753">
    <property type="entry name" value="Enoyl-CoA_hydra/iso"/>
</dbReference>
<dbReference type="eggNOG" id="COG1250">
    <property type="taxonomic scope" value="Bacteria"/>
</dbReference>
<dbReference type="GO" id="GO:0006635">
    <property type="term" value="P:fatty acid beta-oxidation"/>
    <property type="evidence" value="ECO:0007669"/>
    <property type="project" value="UniProtKB-UniPathway"/>
</dbReference>
<evidence type="ECO:0000256" key="3">
    <source>
        <dbReference type="ARBA" id="ARBA00008750"/>
    </source>
</evidence>
<proteinExistence type="inferred from homology"/>
<keyword evidence="5" id="KW-0276">Fatty acid metabolism</keyword>
<dbReference type="CDD" id="cd06558">
    <property type="entry name" value="crotonase-like"/>
    <property type="match status" value="1"/>
</dbReference>
<dbReference type="InterPro" id="IPR036291">
    <property type="entry name" value="NAD(P)-bd_dom_sf"/>
</dbReference>
<dbReference type="EC" id="4.2.1.17" evidence="4"/>
<dbReference type="FunFam" id="3.40.50.720:FF:000009">
    <property type="entry name" value="Fatty oxidation complex, alpha subunit"/>
    <property type="match status" value="1"/>
</dbReference>
<keyword evidence="8" id="KW-0520">NAD</keyword>
<dbReference type="EMBL" id="CP002083">
    <property type="protein sequence ID" value="ADJ23215.1"/>
    <property type="molecule type" value="Genomic_DNA"/>
</dbReference>
<comment type="similarity">
    <text evidence="2">In the central section; belongs to the 3-hydroxyacyl-CoA dehydrogenase family.</text>
</comment>
<dbReference type="InterPro" id="IPR006108">
    <property type="entry name" value="3HC_DH_C"/>
</dbReference>
<keyword evidence="10" id="KW-0456">Lyase</keyword>
<dbReference type="RefSeq" id="WP_013215430.1">
    <property type="nucleotide sequence ID" value="NC_014313.1"/>
</dbReference>
<evidence type="ECO:0000313" key="17">
    <source>
        <dbReference type="Proteomes" id="UP000002033"/>
    </source>
</evidence>
<evidence type="ECO:0000256" key="9">
    <source>
        <dbReference type="ARBA" id="ARBA00023098"/>
    </source>
</evidence>
<keyword evidence="17" id="KW-1185">Reference proteome</keyword>
<evidence type="ECO:0000256" key="1">
    <source>
        <dbReference type="ARBA" id="ARBA00005005"/>
    </source>
</evidence>
<evidence type="ECO:0000256" key="5">
    <source>
        <dbReference type="ARBA" id="ARBA00022832"/>
    </source>
</evidence>
<dbReference type="InterPro" id="IPR050136">
    <property type="entry name" value="FA_oxidation_alpha_subunit"/>
</dbReference>
<comment type="pathway">
    <text evidence="1">Lipid metabolism; fatty acid beta-oxidation.</text>
</comment>
<dbReference type="AlphaFoldDB" id="D8JX79"/>
<dbReference type="SUPFAM" id="SSF52096">
    <property type="entry name" value="ClpP/crotonase"/>
    <property type="match status" value="1"/>
</dbReference>
<feature type="domain" description="3-hydroxyacyl-CoA dehydrogenase C-terminal" evidence="14">
    <location>
        <begin position="498"/>
        <end position="586"/>
    </location>
</feature>
<dbReference type="STRING" id="582899.Hden_1403"/>